<organism evidence="3 4">
    <name type="scientific">Hyphomicrobium sulfonivorans</name>
    <dbReference type="NCBI Taxonomy" id="121290"/>
    <lineage>
        <taxon>Bacteria</taxon>
        <taxon>Pseudomonadati</taxon>
        <taxon>Pseudomonadota</taxon>
        <taxon>Alphaproteobacteria</taxon>
        <taxon>Hyphomicrobiales</taxon>
        <taxon>Hyphomicrobiaceae</taxon>
        <taxon>Hyphomicrobium</taxon>
    </lineage>
</organism>
<proteinExistence type="predicted"/>
<feature type="region of interest" description="Disordered" evidence="1">
    <location>
        <begin position="83"/>
        <end position="104"/>
    </location>
</feature>
<evidence type="ECO:0000313" key="3">
    <source>
        <dbReference type="EMBL" id="KWT67411.1"/>
    </source>
</evidence>
<accession>A0A109BES1</accession>
<evidence type="ECO:0000259" key="2">
    <source>
        <dbReference type="Pfam" id="PF07238"/>
    </source>
</evidence>
<dbReference type="GO" id="GO:0035438">
    <property type="term" value="F:cyclic-di-GMP binding"/>
    <property type="evidence" value="ECO:0007669"/>
    <property type="project" value="InterPro"/>
</dbReference>
<comment type="caution">
    <text evidence="3">The sequence shown here is derived from an EMBL/GenBank/DDBJ whole genome shotgun (WGS) entry which is preliminary data.</text>
</comment>
<protein>
    <recommendedName>
        <fullName evidence="2">PilZ domain-containing protein</fullName>
    </recommendedName>
</protein>
<gene>
    <name evidence="3" type="ORF">APY04_1976</name>
</gene>
<evidence type="ECO:0000256" key="1">
    <source>
        <dbReference type="SAM" id="MobiDB-lite"/>
    </source>
</evidence>
<dbReference type="Proteomes" id="UP000059074">
    <property type="component" value="Unassembled WGS sequence"/>
</dbReference>
<dbReference type="EMBL" id="LMTR01000065">
    <property type="protein sequence ID" value="KWT67411.1"/>
    <property type="molecule type" value="Genomic_DNA"/>
</dbReference>
<sequence>MERRINHRQTVRRPGRISLGGNDSVPCSICDLSHTGAKLEIPSARSVGNSFELRDVMTGAARKCTVAWRDHLTIGVRFTDRGTWPSAQDIRQSGTFGRRHTSRT</sequence>
<feature type="compositionally biased region" description="Polar residues" evidence="1">
    <location>
        <begin position="85"/>
        <end position="95"/>
    </location>
</feature>
<feature type="domain" description="PilZ" evidence="2">
    <location>
        <begin position="2"/>
        <end position="80"/>
    </location>
</feature>
<dbReference type="AlphaFoldDB" id="A0A109BES1"/>
<dbReference type="Gene3D" id="2.40.10.220">
    <property type="entry name" value="predicted glycosyltransferase like domains"/>
    <property type="match status" value="1"/>
</dbReference>
<reference evidence="3 4" key="1">
    <citation type="submission" date="2015-10" db="EMBL/GenBank/DDBJ databases">
        <title>Transcriptomic analysis of a linuron degrading triple-species bacterial consortium.</title>
        <authorList>
            <person name="Albers P."/>
        </authorList>
    </citation>
    <scope>NUCLEOTIDE SEQUENCE [LARGE SCALE GENOMIC DNA]</scope>
    <source>
        <strain evidence="3 4">WDL6</strain>
    </source>
</reference>
<name>A0A109BES1_HYPSL</name>
<dbReference type="RefSeq" id="WP_245281900.1">
    <property type="nucleotide sequence ID" value="NZ_LMTR01000065.1"/>
</dbReference>
<keyword evidence="4" id="KW-1185">Reference proteome</keyword>
<dbReference type="PATRIC" id="fig|121290.4.peg.3374"/>
<dbReference type="InterPro" id="IPR009875">
    <property type="entry name" value="PilZ_domain"/>
</dbReference>
<dbReference type="Pfam" id="PF07238">
    <property type="entry name" value="PilZ"/>
    <property type="match status" value="1"/>
</dbReference>
<dbReference type="SUPFAM" id="SSF141371">
    <property type="entry name" value="PilZ domain-like"/>
    <property type="match status" value="1"/>
</dbReference>
<evidence type="ECO:0000313" key="4">
    <source>
        <dbReference type="Proteomes" id="UP000059074"/>
    </source>
</evidence>